<organism evidence="1">
    <name type="scientific">marine metagenome</name>
    <dbReference type="NCBI Taxonomy" id="408172"/>
    <lineage>
        <taxon>unclassified sequences</taxon>
        <taxon>metagenomes</taxon>
        <taxon>ecological metagenomes</taxon>
    </lineage>
</organism>
<accession>A0A382Q6B5</accession>
<sequence length="40" mass="4354">MFRKIILSVLVVAVLSCCSSEVSVEKNNDVRLLSEVSSQA</sequence>
<name>A0A382Q6B5_9ZZZZ</name>
<reference evidence="1" key="1">
    <citation type="submission" date="2018-05" db="EMBL/GenBank/DDBJ databases">
        <authorList>
            <person name="Lanie J.A."/>
            <person name="Ng W.-L."/>
            <person name="Kazmierczak K.M."/>
            <person name="Andrzejewski T.M."/>
            <person name="Davidsen T.M."/>
            <person name="Wayne K.J."/>
            <person name="Tettelin H."/>
            <person name="Glass J.I."/>
            <person name="Rusch D."/>
            <person name="Podicherti R."/>
            <person name="Tsui H.-C.T."/>
            <person name="Winkler M.E."/>
        </authorList>
    </citation>
    <scope>NUCLEOTIDE SEQUENCE</scope>
</reference>
<proteinExistence type="predicted"/>
<dbReference type="EMBL" id="UINC01111646">
    <property type="protein sequence ID" value="SVC80012.1"/>
    <property type="molecule type" value="Genomic_DNA"/>
</dbReference>
<gene>
    <name evidence="1" type="ORF">METZ01_LOCUS332866</name>
</gene>
<feature type="non-terminal residue" evidence="1">
    <location>
        <position position="40"/>
    </location>
</feature>
<dbReference type="PROSITE" id="PS51257">
    <property type="entry name" value="PROKAR_LIPOPROTEIN"/>
    <property type="match status" value="1"/>
</dbReference>
<dbReference type="AlphaFoldDB" id="A0A382Q6B5"/>
<protein>
    <submittedName>
        <fullName evidence="1">Uncharacterized protein</fullName>
    </submittedName>
</protein>
<evidence type="ECO:0000313" key="1">
    <source>
        <dbReference type="EMBL" id="SVC80012.1"/>
    </source>
</evidence>